<feature type="transmembrane region" description="Helical" evidence="16">
    <location>
        <begin position="385"/>
        <end position="409"/>
    </location>
</feature>
<evidence type="ECO:0000256" key="9">
    <source>
        <dbReference type="ARBA" id="ARBA00022982"/>
    </source>
</evidence>
<dbReference type="GO" id="GO:0015990">
    <property type="term" value="P:electron transport coupled proton transport"/>
    <property type="evidence" value="ECO:0007669"/>
    <property type="project" value="TreeGrafter"/>
</dbReference>
<feature type="transmembrane region" description="Helical" evidence="16">
    <location>
        <begin position="88"/>
        <end position="110"/>
    </location>
</feature>
<feature type="domain" description="NADH:quinone oxidoreductase/Mrp antiporter transmembrane" evidence="17">
    <location>
        <begin position="112"/>
        <end position="392"/>
    </location>
</feature>
<dbReference type="OrthoDB" id="2394882at2759"/>
<organism evidence="18">
    <name type="scientific">Mercenaria mercenaria</name>
    <name type="common">Northern quahog</name>
    <name type="synonym">Venus mercenaria</name>
    <dbReference type="NCBI Taxonomy" id="6596"/>
    <lineage>
        <taxon>Eukaryota</taxon>
        <taxon>Metazoa</taxon>
        <taxon>Spiralia</taxon>
        <taxon>Lophotrochozoa</taxon>
        <taxon>Mollusca</taxon>
        <taxon>Bivalvia</taxon>
        <taxon>Autobranchia</taxon>
        <taxon>Heteroconchia</taxon>
        <taxon>Euheterodonta</taxon>
        <taxon>Imparidentia</taxon>
        <taxon>Neoheterodontei</taxon>
        <taxon>Venerida</taxon>
        <taxon>Veneroidea</taxon>
        <taxon>Veneridae</taxon>
        <taxon>Mercenaria</taxon>
    </lineage>
</organism>
<evidence type="ECO:0000256" key="10">
    <source>
        <dbReference type="ARBA" id="ARBA00022989"/>
    </source>
</evidence>
<feature type="transmembrane region" description="Helical" evidence="16">
    <location>
        <begin position="281"/>
        <end position="301"/>
    </location>
</feature>
<keyword evidence="10 16" id="KW-1133">Transmembrane helix</keyword>
<dbReference type="GO" id="GO:0048039">
    <property type="term" value="F:ubiquinone binding"/>
    <property type="evidence" value="ECO:0007669"/>
    <property type="project" value="TreeGrafter"/>
</dbReference>
<dbReference type="AlphaFoldDB" id="A0A6H0JT16"/>
<evidence type="ECO:0000259" key="17">
    <source>
        <dbReference type="Pfam" id="PF00361"/>
    </source>
</evidence>
<sequence>MSYLLLVSLVYLLLGFGFRFGAWVVLVCGVSLMLSEIGSVLNFYVLMSEWVGMDSMSFIMVVLSVLVFMISLVSSYKDVKINKGEKEVNGISAVEAINIIVFGSIMFFSVISWMDFYFFFEFSLIPTFFLILKWGYQPERLQAGVLMLLYTVSASVPLMIGLLSLWWDLGSDNMLLVKMNGSCLFHYSDWVWIVLFLGFLVKLPIYGVHGWLPKAHVEAPLSGSMLLAGVLLKFGGYGLIRFIWFFKWSMSELILFLLALTLWGGVLSSCICVCQSDLKSLIAYSSIGHMAMSLGGLLSFYPLGKMACVCLLFAHGLCSPILFSLSASTYDFVGSRNVILSKGMLRSFPIFSAYWFIFCVVNMGFPPSLNFISEVFCVGSMLWLSVIFCVLGGIMCFMAGCYCLVLYSLVNHGGVSNMINSNFGMSGRYLSSCIFISIILLVGFLFMDYFFV</sequence>
<evidence type="ECO:0000256" key="14">
    <source>
        <dbReference type="ARBA" id="ARBA00023136"/>
    </source>
</evidence>
<keyword evidence="13 16" id="KW-0496">Mitochondrion</keyword>
<evidence type="ECO:0000256" key="7">
    <source>
        <dbReference type="ARBA" id="ARBA00022692"/>
    </source>
</evidence>
<name>A0A6H0JT16_MERMC</name>
<feature type="transmembrane region" description="Helical" evidence="16">
    <location>
        <begin position="313"/>
        <end position="333"/>
    </location>
</feature>
<evidence type="ECO:0000256" key="13">
    <source>
        <dbReference type="ARBA" id="ARBA00023128"/>
    </source>
</evidence>
<keyword evidence="6 16" id="KW-0679">Respiratory chain</keyword>
<keyword evidence="14 16" id="KW-0472">Membrane</keyword>
<feature type="transmembrane region" description="Helical" evidence="16">
    <location>
        <begin position="190"/>
        <end position="212"/>
    </location>
</feature>
<gene>
    <name evidence="18" type="primary">nad4</name>
</gene>
<feature type="transmembrane region" description="Helical" evidence="16">
    <location>
        <begin position="429"/>
        <end position="451"/>
    </location>
</feature>
<dbReference type="PANTHER" id="PTHR43507">
    <property type="entry name" value="NADH-UBIQUINONE OXIDOREDUCTASE CHAIN 4"/>
    <property type="match status" value="1"/>
</dbReference>
<dbReference type="Pfam" id="PF00361">
    <property type="entry name" value="Proton_antipo_M"/>
    <property type="match status" value="1"/>
</dbReference>
<evidence type="ECO:0000256" key="8">
    <source>
        <dbReference type="ARBA" id="ARBA00022967"/>
    </source>
</evidence>
<evidence type="ECO:0000313" key="18">
    <source>
        <dbReference type="EMBL" id="QIU83222.1"/>
    </source>
</evidence>
<evidence type="ECO:0000256" key="4">
    <source>
        <dbReference type="ARBA" id="ARBA00021006"/>
    </source>
</evidence>
<evidence type="ECO:0000256" key="5">
    <source>
        <dbReference type="ARBA" id="ARBA00022448"/>
    </source>
</evidence>
<evidence type="ECO:0000256" key="6">
    <source>
        <dbReference type="ARBA" id="ARBA00022660"/>
    </source>
</evidence>
<protein>
    <recommendedName>
        <fullName evidence="4 16">NADH-ubiquinone oxidoreductase chain 4</fullName>
        <ecNumber evidence="3 16">7.1.1.2</ecNumber>
    </recommendedName>
</protein>
<dbReference type="OMA" id="GHMGFVL"/>
<feature type="transmembrane region" description="Helical" evidence="16">
    <location>
        <begin position="224"/>
        <end position="247"/>
    </location>
</feature>
<evidence type="ECO:0000256" key="16">
    <source>
        <dbReference type="RuleBase" id="RU003297"/>
    </source>
</evidence>
<dbReference type="EC" id="7.1.1.2" evidence="3 16"/>
<comment type="subcellular location">
    <subcellularLocation>
        <location evidence="1 16">Mitochondrion membrane</location>
        <topology evidence="1 16">Multi-pass membrane protein</topology>
    </subcellularLocation>
</comment>
<dbReference type="EMBL" id="MN233789">
    <property type="protein sequence ID" value="QIU83222.1"/>
    <property type="molecule type" value="Genomic_DNA"/>
</dbReference>
<dbReference type="PANTHER" id="PTHR43507:SF20">
    <property type="entry name" value="NADH-UBIQUINONE OXIDOREDUCTASE CHAIN 4"/>
    <property type="match status" value="1"/>
</dbReference>
<keyword evidence="8" id="KW-1278">Translocase</keyword>
<dbReference type="InterPro" id="IPR003918">
    <property type="entry name" value="NADH_UbQ_OxRdtase"/>
</dbReference>
<evidence type="ECO:0000256" key="12">
    <source>
        <dbReference type="ARBA" id="ARBA00023075"/>
    </source>
</evidence>
<feature type="transmembrane region" description="Helical" evidence="16">
    <location>
        <begin position="56"/>
        <end position="76"/>
    </location>
</feature>
<keyword evidence="9 16" id="KW-0249">Electron transport</keyword>
<feature type="transmembrane region" description="Helical" evidence="16">
    <location>
        <begin position="148"/>
        <end position="170"/>
    </location>
</feature>
<keyword evidence="12 16" id="KW-0830">Ubiquinone</keyword>
<keyword evidence="11 16" id="KW-0520">NAD</keyword>
<dbReference type="GO" id="GO:0031966">
    <property type="term" value="C:mitochondrial membrane"/>
    <property type="evidence" value="ECO:0007669"/>
    <property type="project" value="UniProtKB-SubCell"/>
</dbReference>
<keyword evidence="7 16" id="KW-0812">Transmembrane</keyword>
<comment type="similarity">
    <text evidence="2 16">Belongs to the complex I subunit 4 family.</text>
</comment>
<feature type="transmembrane region" description="Helical" evidence="16">
    <location>
        <begin position="345"/>
        <end position="365"/>
    </location>
</feature>
<feature type="transmembrane region" description="Helical" evidence="16">
    <location>
        <begin position="253"/>
        <end position="274"/>
    </location>
</feature>
<comment type="function">
    <text evidence="16">Core subunit of the mitochondrial membrane respiratory chain NADH dehydrogenase (Complex I) which catalyzes electron transfer from NADH through the respiratory chain, using ubiquinone as an electron acceptor. Essential for the catalytic activity and assembly of complex I.</text>
</comment>
<evidence type="ECO:0000256" key="3">
    <source>
        <dbReference type="ARBA" id="ARBA00012944"/>
    </source>
</evidence>
<evidence type="ECO:0000256" key="11">
    <source>
        <dbReference type="ARBA" id="ARBA00023027"/>
    </source>
</evidence>
<evidence type="ECO:0000256" key="15">
    <source>
        <dbReference type="ARBA" id="ARBA00049551"/>
    </source>
</evidence>
<reference evidence="18" key="1">
    <citation type="journal article" date="2019" name="Mitochondrial DNA Part B Resour">
        <title>Complete mitochondrial genome of the hard clam (Mercenaria mercenaria).</title>
        <authorList>
            <person name="Hu Z."/>
            <person name="Song H."/>
            <person name="Zhou C."/>
            <person name="Yu Z.-L."/>
            <person name="Yang M.-J."/>
            <person name="Zhang T."/>
        </authorList>
    </citation>
    <scope>NUCLEOTIDE SEQUENCE</scope>
</reference>
<accession>A0A6H0JT16</accession>
<dbReference type="GO" id="GO:0008137">
    <property type="term" value="F:NADH dehydrogenase (ubiquinone) activity"/>
    <property type="evidence" value="ECO:0007669"/>
    <property type="project" value="UniProtKB-UniRule"/>
</dbReference>
<proteinExistence type="inferred from homology"/>
<dbReference type="GO" id="GO:0042773">
    <property type="term" value="P:ATP synthesis coupled electron transport"/>
    <property type="evidence" value="ECO:0007669"/>
    <property type="project" value="InterPro"/>
</dbReference>
<dbReference type="InterPro" id="IPR001750">
    <property type="entry name" value="ND/Mrp_TM"/>
</dbReference>
<evidence type="ECO:0000256" key="2">
    <source>
        <dbReference type="ARBA" id="ARBA00009025"/>
    </source>
</evidence>
<dbReference type="GO" id="GO:0003954">
    <property type="term" value="F:NADH dehydrogenase activity"/>
    <property type="evidence" value="ECO:0007669"/>
    <property type="project" value="TreeGrafter"/>
</dbReference>
<feature type="transmembrane region" description="Helical" evidence="16">
    <location>
        <begin position="116"/>
        <end position="136"/>
    </location>
</feature>
<comment type="catalytic activity">
    <reaction evidence="15 16">
        <text>a ubiquinone + NADH + 5 H(+)(in) = a ubiquinol + NAD(+) + 4 H(+)(out)</text>
        <dbReference type="Rhea" id="RHEA:29091"/>
        <dbReference type="Rhea" id="RHEA-COMP:9565"/>
        <dbReference type="Rhea" id="RHEA-COMP:9566"/>
        <dbReference type="ChEBI" id="CHEBI:15378"/>
        <dbReference type="ChEBI" id="CHEBI:16389"/>
        <dbReference type="ChEBI" id="CHEBI:17976"/>
        <dbReference type="ChEBI" id="CHEBI:57540"/>
        <dbReference type="ChEBI" id="CHEBI:57945"/>
        <dbReference type="EC" id="7.1.1.2"/>
    </reaction>
</comment>
<evidence type="ECO:0000256" key="1">
    <source>
        <dbReference type="ARBA" id="ARBA00004225"/>
    </source>
</evidence>
<dbReference type="PRINTS" id="PR01437">
    <property type="entry name" value="NUOXDRDTASE4"/>
</dbReference>
<geneLocation type="mitochondrion" evidence="18"/>
<keyword evidence="5 16" id="KW-0813">Transport</keyword>